<dbReference type="CDD" id="cd16345">
    <property type="entry name" value="LMWP_ArsC"/>
    <property type="match status" value="1"/>
</dbReference>
<gene>
    <name evidence="3" type="ORF">M2A_0790</name>
</gene>
<sequence length="172" mass="18680">MSDTKRQFNVLFLCTGNSCRSILAEAYLNHAAGDRFKAYSAGSHPKGQVHPLALETLRVAGLPTTGLSSKGWEAFEGPGAPALDFVITTCDSAANEVCPIWPGQPMNAHWPFPDPDAFQGTETETKAHFLDVFRQIRTRIDIFANLPLASLDKLSLQKKLDEIGKTAPAPSL</sequence>
<reference evidence="3 4" key="1">
    <citation type="submission" date="2014-07" db="EMBL/GenBank/DDBJ databases">
        <title>Tepidicaulis marinum gen. nov., sp. nov., a novel marine bacterium denitrifying nitrate to nitrous oxide strictly under microaerobic conditions.</title>
        <authorList>
            <person name="Takeuchi M."/>
            <person name="Yamagishi T."/>
            <person name="Kamagata Y."/>
            <person name="Oshima K."/>
            <person name="Hattori M."/>
            <person name="Katayama T."/>
            <person name="Hanada S."/>
            <person name="Tamaki H."/>
            <person name="Marumo K."/>
            <person name="Maeda H."/>
            <person name="Nedachi M."/>
            <person name="Iwasaki W."/>
            <person name="Suwa Y."/>
            <person name="Sakata S."/>
        </authorList>
    </citation>
    <scope>NUCLEOTIDE SEQUENCE [LARGE SCALE GENOMIC DNA]</scope>
    <source>
        <strain evidence="3 4">MA2</strain>
    </source>
</reference>
<evidence type="ECO:0000259" key="2">
    <source>
        <dbReference type="SMART" id="SM00226"/>
    </source>
</evidence>
<dbReference type="SMART" id="SM00226">
    <property type="entry name" value="LMWPc"/>
    <property type="match status" value="1"/>
</dbReference>
<dbReference type="PANTHER" id="PTHR43428:SF1">
    <property type="entry name" value="ARSENATE REDUCTASE"/>
    <property type="match status" value="1"/>
</dbReference>
<evidence type="ECO:0000313" key="4">
    <source>
        <dbReference type="Proteomes" id="UP000028702"/>
    </source>
</evidence>
<dbReference type="InterPro" id="IPR036196">
    <property type="entry name" value="Ptyr_pPase_sf"/>
</dbReference>
<name>A0A081B8C3_9HYPH</name>
<proteinExistence type="predicted"/>
<dbReference type="Pfam" id="PF01451">
    <property type="entry name" value="LMWPc"/>
    <property type="match status" value="1"/>
</dbReference>
<dbReference type="Proteomes" id="UP000028702">
    <property type="component" value="Unassembled WGS sequence"/>
</dbReference>
<dbReference type="InterPro" id="IPR023485">
    <property type="entry name" value="Ptyr_pPase"/>
</dbReference>
<dbReference type="Gene3D" id="3.40.50.2300">
    <property type="match status" value="1"/>
</dbReference>
<evidence type="ECO:0000313" key="3">
    <source>
        <dbReference type="EMBL" id="GAK44291.1"/>
    </source>
</evidence>
<dbReference type="RefSeq" id="WP_045443286.1">
    <property type="nucleotide sequence ID" value="NZ_BBIO01000003.1"/>
</dbReference>
<dbReference type="AlphaFoldDB" id="A0A081B8C3"/>
<dbReference type="PANTHER" id="PTHR43428">
    <property type="entry name" value="ARSENATE REDUCTASE"/>
    <property type="match status" value="1"/>
</dbReference>
<feature type="domain" description="Phosphotyrosine protein phosphatase I" evidence="2">
    <location>
        <begin position="8"/>
        <end position="146"/>
    </location>
</feature>
<dbReference type="SUPFAM" id="SSF52788">
    <property type="entry name" value="Phosphotyrosine protein phosphatases I"/>
    <property type="match status" value="1"/>
</dbReference>
<dbReference type="EMBL" id="BBIO01000003">
    <property type="protein sequence ID" value="GAK44291.1"/>
    <property type="molecule type" value="Genomic_DNA"/>
</dbReference>
<dbReference type="STRING" id="1333998.M2A_0790"/>
<keyword evidence="1" id="KW-0059">Arsenical resistance</keyword>
<evidence type="ECO:0000256" key="1">
    <source>
        <dbReference type="ARBA" id="ARBA00022849"/>
    </source>
</evidence>
<comment type="caution">
    <text evidence="3">The sequence shown here is derived from an EMBL/GenBank/DDBJ whole genome shotgun (WGS) entry which is preliminary data.</text>
</comment>
<organism evidence="3 4">
    <name type="scientific">Tepidicaulis marinus</name>
    <dbReference type="NCBI Taxonomy" id="1333998"/>
    <lineage>
        <taxon>Bacteria</taxon>
        <taxon>Pseudomonadati</taxon>
        <taxon>Pseudomonadota</taxon>
        <taxon>Alphaproteobacteria</taxon>
        <taxon>Hyphomicrobiales</taxon>
        <taxon>Parvibaculaceae</taxon>
        <taxon>Tepidicaulis</taxon>
    </lineage>
</organism>
<keyword evidence="4" id="KW-1185">Reference proteome</keyword>
<dbReference type="GO" id="GO:0046685">
    <property type="term" value="P:response to arsenic-containing substance"/>
    <property type="evidence" value="ECO:0007669"/>
    <property type="project" value="UniProtKB-KW"/>
</dbReference>
<dbReference type="eggNOG" id="COG0394">
    <property type="taxonomic scope" value="Bacteria"/>
</dbReference>
<accession>A0A081B8C3</accession>
<protein>
    <submittedName>
        <fullName evidence="3">Protein tyrosine phosphatase</fullName>
    </submittedName>
</protein>